<evidence type="ECO:0000256" key="3">
    <source>
        <dbReference type="ARBA" id="ARBA00007330"/>
    </source>
</evidence>
<evidence type="ECO:0000256" key="2">
    <source>
        <dbReference type="ARBA" id="ARBA00004496"/>
    </source>
</evidence>
<evidence type="ECO:0000256" key="10">
    <source>
        <dbReference type="ARBA" id="ARBA00049055"/>
    </source>
</evidence>
<dbReference type="SUPFAM" id="SSF51905">
    <property type="entry name" value="FAD/NAD(P)-binding domain"/>
    <property type="match status" value="1"/>
</dbReference>
<dbReference type="EC" id="1.1.5.3" evidence="4 11"/>
<evidence type="ECO:0000256" key="12">
    <source>
        <dbReference type="SAM" id="MobiDB-lite"/>
    </source>
</evidence>
<evidence type="ECO:0000256" key="8">
    <source>
        <dbReference type="ARBA" id="ARBA00022827"/>
    </source>
</evidence>
<dbReference type="FunCoup" id="A0A3N1HMU5">
    <property type="interactions" value="257"/>
</dbReference>
<evidence type="ECO:0000256" key="4">
    <source>
        <dbReference type="ARBA" id="ARBA00013029"/>
    </source>
</evidence>
<feature type="region of interest" description="Disordered" evidence="12">
    <location>
        <begin position="365"/>
        <end position="395"/>
    </location>
</feature>
<accession>A0A3N1HMU5</accession>
<evidence type="ECO:0000256" key="1">
    <source>
        <dbReference type="ARBA" id="ARBA00001974"/>
    </source>
</evidence>
<dbReference type="Pfam" id="PF16901">
    <property type="entry name" value="DAO_C"/>
    <property type="match status" value="1"/>
</dbReference>
<evidence type="ECO:0000256" key="5">
    <source>
        <dbReference type="ARBA" id="ARBA00022490"/>
    </source>
</evidence>
<evidence type="ECO:0000259" key="13">
    <source>
        <dbReference type="Pfam" id="PF01266"/>
    </source>
</evidence>
<dbReference type="Gene3D" id="3.50.50.60">
    <property type="entry name" value="FAD/NAD(P)-binding domain"/>
    <property type="match status" value="1"/>
</dbReference>
<gene>
    <name evidence="15" type="ORF">EDC03_1443</name>
</gene>
<dbReference type="InterPro" id="IPR036188">
    <property type="entry name" value="FAD/NAD-bd_sf"/>
</dbReference>
<dbReference type="InParanoid" id="A0A3N1HMU5"/>
<dbReference type="PANTHER" id="PTHR11985">
    <property type="entry name" value="GLYCEROL-3-PHOSPHATE DEHYDROGENASE"/>
    <property type="match status" value="1"/>
</dbReference>
<comment type="catalytic activity">
    <reaction evidence="10 11">
        <text>a quinone + sn-glycerol 3-phosphate = dihydroxyacetone phosphate + a quinol</text>
        <dbReference type="Rhea" id="RHEA:18977"/>
        <dbReference type="ChEBI" id="CHEBI:24646"/>
        <dbReference type="ChEBI" id="CHEBI:57597"/>
        <dbReference type="ChEBI" id="CHEBI:57642"/>
        <dbReference type="ChEBI" id="CHEBI:132124"/>
        <dbReference type="EC" id="1.1.5.3"/>
    </reaction>
</comment>
<sequence>MSTSTTTATSRQVGPSTALSPASRTEALRRMRSETLDVLVVGGGVTGAGAALDAASRGLTVGVLERRDWAAGTSSRASKLIHGGLRYLEMLDFHLVHEALRERGLLVDRLAPHLVHPVPFLFPLEKQWQRFYIGAGIALYDGMAGVLGRTGGEGRRTVPLHRHMTRKGLHRRFRDFRRDAAVGAIQYWDAKVDDARLVHVLVRTAVGHGALAAARTQVVGYLEEGGRVVGVRAVDLESGEEIAVRARHVVGATGVWTDEIQELFRTRGLEVRASKGVHIIVPKEAVDGESGLILRTEKSVLFVIPWETHWVIGTTDTPWDLEKDHPVATSEDIEYLLDHANAVLSRPLSRDDVIGVYTGLRPLLQPTAKGDLPGEGGEKGGKGGGDPTTTTKVSREHTVATLRPGLTVVAGGKYTTYRVMARDVVDAALADAAPGDRPAGPSLTADLPLAGADGYGVRWAQRSRIAAERGWSVERVEHLLHRYGSLLDEVLALVDADPSLGEPLEGAEHYLRVEALYAATHEGALHVEDVLTRRTRLSYEQADRGTASARAVADLLAGPLGWDAAQVAEEVASYLARVEAERAAEVEDDDAAAERRRLEAPDIRPDVPVTSAGGPAAA</sequence>
<dbReference type="InterPro" id="IPR031656">
    <property type="entry name" value="DAO_C"/>
</dbReference>
<dbReference type="Gene3D" id="3.30.9.10">
    <property type="entry name" value="D-Amino Acid Oxidase, subunit A, domain 2"/>
    <property type="match status" value="1"/>
</dbReference>
<reference evidence="15 16" key="1">
    <citation type="journal article" date="2015" name="Stand. Genomic Sci.">
        <title>Genomic Encyclopedia of Bacterial and Archaeal Type Strains, Phase III: the genomes of soil and plant-associated and newly described type strains.</title>
        <authorList>
            <person name="Whitman W.B."/>
            <person name="Woyke T."/>
            <person name="Klenk H.P."/>
            <person name="Zhou Y."/>
            <person name="Lilburn T.G."/>
            <person name="Beck B.J."/>
            <person name="De Vos P."/>
            <person name="Vandamme P."/>
            <person name="Eisen J.A."/>
            <person name="Garrity G."/>
            <person name="Hugenholtz P."/>
            <person name="Kyrpides N.C."/>
        </authorList>
    </citation>
    <scope>NUCLEOTIDE SEQUENCE [LARGE SCALE GENOMIC DNA]</scope>
    <source>
        <strain evidence="15 16">CECT 7306</strain>
    </source>
</reference>
<dbReference type="Gene3D" id="1.10.8.870">
    <property type="entry name" value="Alpha-glycerophosphate oxidase, cap domain"/>
    <property type="match status" value="1"/>
</dbReference>
<feature type="domain" description="FAD dependent oxidoreductase" evidence="13">
    <location>
        <begin position="37"/>
        <end position="417"/>
    </location>
</feature>
<dbReference type="PANTHER" id="PTHR11985:SF31">
    <property type="entry name" value="GLYCEROL-3-PHOSPHATE DEHYDROGENASE 2"/>
    <property type="match status" value="1"/>
</dbReference>
<dbReference type="GO" id="GO:0006071">
    <property type="term" value="P:glycerol metabolic process"/>
    <property type="evidence" value="ECO:0007669"/>
    <property type="project" value="UniProtKB-KW"/>
</dbReference>
<dbReference type="InterPro" id="IPR006076">
    <property type="entry name" value="FAD-dep_OxRdtase"/>
</dbReference>
<dbReference type="GO" id="GO:0046168">
    <property type="term" value="P:glycerol-3-phosphate catabolic process"/>
    <property type="evidence" value="ECO:0007669"/>
    <property type="project" value="TreeGrafter"/>
</dbReference>
<protein>
    <recommendedName>
        <fullName evidence="4 11">Glycerol-3-phosphate dehydrogenase</fullName>
        <ecNumber evidence="4 11">1.1.5.3</ecNumber>
    </recommendedName>
</protein>
<evidence type="ECO:0000256" key="11">
    <source>
        <dbReference type="RuleBase" id="RU361217"/>
    </source>
</evidence>
<dbReference type="InterPro" id="IPR000447">
    <property type="entry name" value="G3P_DH_FAD-dep"/>
</dbReference>
<dbReference type="InterPro" id="IPR038299">
    <property type="entry name" value="DAO_C_sf"/>
</dbReference>
<comment type="similarity">
    <text evidence="3 11">Belongs to the FAD-dependent glycerol-3-phosphate dehydrogenase family.</text>
</comment>
<feature type="compositionally biased region" description="Basic and acidic residues" evidence="12">
    <location>
        <begin position="592"/>
        <end position="605"/>
    </location>
</feature>
<keyword evidence="8" id="KW-0274">FAD</keyword>
<evidence type="ECO:0000256" key="9">
    <source>
        <dbReference type="ARBA" id="ARBA00023002"/>
    </source>
</evidence>
<feature type="region of interest" description="Disordered" evidence="12">
    <location>
        <begin position="583"/>
        <end position="618"/>
    </location>
</feature>
<keyword evidence="7" id="KW-0319">Glycerol metabolism</keyword>
<dbReference type="GO" id="GO:0004368">
    <property type="term" value="F:glycerol-3-phosphate dehydrogenase (quinone) activity"/>
    <property type="evidence" value="ECO:0007669"/>
    <property type="project" value="UniProtKB-EC"/>
</dbReference>
<keyword evidence="5" id="KW-0963">Cytoplasm</keyword>
<dbReference type="PROSITE" id="PS00977">
    <property type="entry name" value="FAD_G3PDH_1"/>
    <property type="match status" value="1"/>
</dbReference>
<dbReference type="PRINTS" id="PR01001">
    <property type="entry name" value="FADG3PDH"/>
</dbReference>
<comment type="cofactor">
    <cofactor evidence="1 11">
        <name>FAD</name>
        <dbReference type="ChEBI" id="CHEBI:57692"/>
    </cofactor>
</comment>
<evidence type="ECO:0000256" key="6">
    <source>
        <dbReference type="ARBA" id="ARBA00022630"/>
    </source>
</evidence>
<feature type="compositionally biased region" description="Polar residues" evidence="12">
    <location>
        <begin position="1"/>
        <end position="23"/>
    </location>
</feature>
<dbReference type="FunFam" id="1.10.8.870:FF:000003">
    <property type="entry name" value="Glycerol-3-phosphate dehydrogenase"/>
    <property type="match status" value="1"/>
</dbReference>
<dbReference type="EMBL" id="RJKN01000003">
    <property type="protein sequence ID" value="ROP43847.1"/>
    <property type="molecule type" value="Genomic_DNA"/>
</dbReference>
<dbReference type="AlphaFoldDB" id="A0A3N1HMU5"/>
<keyword evidence="9 11" id="KW-0560">Oxidoreductase</keyword>
<dbReference type="PROSITE" id="PS00978">
    <property type="entry name" value="FAD_G3PDH_2"/>
    <property type="match status" value="1"/>
</dbReference>
<evidence type="ECO:0000313" key="15">
    <source>
        <dbReference type="EMBL" id="ROP43847.1"/>
    </source>
</evidence>
<dbReference type="RefSeq" id="WP_123379522.1">
    <property type="nucleotide sequence ID" value="NZ_RJKN01000003.1"/>
</dbReference>
<dbReference type="GO" id="GO:0009331">
    <property type="term" value="C:glycerol-3-phosphate dehydrogenase (FAD) complex"/>
    <property type="evidence" value="ECO:0007669"/>
    <property type="project" value="UniProtKB-UniRule"/>
</dbReference>
<evidence type="ECO:0000313" key="16">
    <source>
        <dbReference type="Proteomes" id="UP000276232"/>
    </source>
</evidence>
<name>A0A3N1HMU5_9ACTN</name>
<keyword evidence="16" id="KW-1185">Reference proteome</keyword>
<dbReference type="OrthoDB" id="9766796at2"/>
<feature type="region of interest" description="Disordered" evidence="12">
    <location>
        <begin position="1"/>
        <end position="24"/>
    </location>
</feature>
<comment type="caution">
    <text evidence="15">The sequence shown here is derived from an EMBL/GenBank/DDBJ whole genome shotgun (WGS) entry which is preliminary data.</text>
</comment>
<organism evidence="15 16">
    <name type="scientific">Pseudokineococcus lusitanus</name>
    <dbReference type="NCBI Taxonomy" id="763993"/>
    <lineage>
        <taxon>Bacteria</taxon>
        <taxon>Bacillati</taxon>
        <taxon>Actinomycetota</taxon>
        <taxon>Actinomycetes</taxon>
        <taxon>Kineosporiales</taxon>
        <taxon>Kineosporiaceae</taxon>
        <taxon>Pseudokineococcus</taxon>
    </lineage>
</organism>
<comment type="subcellular location">
    <subcellularLocation>
        <location evidence="2">Cytoplasm</location>
    </subcellularLocation>
</comment>
<evidence type="ECO:0000259" key="14">
    <source>
        <dbReference type="Pfam" id="PF16901"/>
    </source>
</evidence>
<evidence type="ECO:0000256" key="7">
    <source>
        <dbReference type="ARBA" id="ARBA00022798"/>
    </source>
</evidence>
<dbReference type="Pfam" id="PF01266">
    <property type="entry name" value="DAO"/>
    <property type="match status" value="1"/>
</dbReference>
<keyword evidence="6 11" id="KW-0285">Flavoprotein</keyword>
<feature type="domain" description="Alpha-glycerophosphate oxidase C-terminal" evidence="14">
    <location>
        <begin position="443"/>
        <end position="566"/>
    </location>
</feature>
<dbReference type="Proteomes" id="UP000276232">
    <property type="component" value="Unassembled WGS sequence"/>
</dbReference>
<proteinExistence type="inferred from homology"/>